<keyword evidence="5" id="KW-1185">Reference proteome</keyword>
<dbReference type="CDD" id="cd01949">
    <property type="entry name" value="GGDEF"/>
    <property type="match status" value="1"/>
</dbReference>
<dbReference type="InterPro" id="IPR007435">
    <property type="entry name" value="DUF484"/>
</dbReference>
<accession>A0A318KMQ2</accession>
<dbReference type="GO" id="GO:0052621">
    <property type="term" value="F:diguanylate cyclase activity"/>
    <property type="evidence" value="ECO:0007669"/>
    <property type="project" value="UniProtKB-EC"/>
</dbReference>
<comment type="caution">
    <text evidence="4">The sequence shown here is derived from an EMBL/GenBank/DDBJ whole genome shotgun (WGS) entry which is preliminary data.</text>
</comment>
<dbReference type="NCBIfam" id="TIGR00254">
    <property type="entry name" value="GGDEF"/>
    <property type="match status" value="1"/>
</dbReference>
<dbReference type="Gene3D" id="3.30.70.270">
    <property type="match status" value="1"/>
</dbReference>
<dbReference type="SUPFAM" id="SSF55781">
    <property type="entry name" value="GAF domain-like"/>
    <property type="match status" value="1"/>
</dbReference>
<dbReference type="Proteomes" id="UP000247555">
    <property type="component" value="Unassembled WGS sequence"/>
</dbReference>
<dbReference type="InterPro" id="IPR050469">
    <property type="entry name" value="Diguanylate_Cyclase"/>
</dbReference>
<dbReference type="EMBL" id="QJKI01000020">
    <property type="protein sequence ID" value="PXX76986.1"/>
    <property type="molecule type" value="Genomic_DNA"/>
</dbReference>
<proteinExistence type="predicted"/>
<dbReference type="Gene3D" id="3.30.450.40">
    <property type="match status" value="1"/>
</dbReference>
<dbReference type="AlphaFoldDB" id="A0A318KMQ2"/>
<feature type="domain" description="GGDEF" evidence="3">
    <location>
        <begin position="213"/>
        <end position="353"/>
    </location>
</feature>
<gene>
    <name evidence="4" type="ORF">DFR34_12046</name>
</gene>
<evidence type="ECO:0000256" key="2">
    <source>
        <dbReference type="ARBA" id="ARBA00034247"/>
    </source>
</evidence>
<dbReference type="EC" id="2.7.7.65" evidence="1"/>
<dbReference type="InterPro" id="IPR029016">
    <property type="entry name" value="GAF-like_dom_sf"/>
</dbReference>
<dbReference type="PROSITE" id="PS50887">
    <property type="entry name" value="GGDEF"/>
    <property type="match status" value="1"/>
</dbReference>
<dbReference type="PANTHER" id="PTHR45138">
    <property type="entry name" value="REGULATORY COMPONENTS OF SENSORY TRANSDUCTION SYSTEM"/>
    <property type="match status" value="1"/>
</dbReference>
<dbReference type="InterPro" id="IPR029787">
    <property type="entry name" value="Nucleotide_cyclase"/>
</dbReference>
<name>A0A318KMQ2_9NEIS</name>
<evidence type="ECO:0000313" key="5">
    <source>
        <dbReference type="Proteomes" id="UP000247555"/>
    </source>
</evidence>
<protein>
    <recommendedName>
        <fullName evidence="1">diguanylate cyclase</fullName>
        <ecNumber evidence="1">2.7.7.65</ecNumber>
    </recommendedName>
</protein>
<dbReference type="SUPFAM" id="SSF55073">
    <property type="entry name" value="Nucleotide cyclase"/>
    <property type="match status" value="1"/>
</dbReference>
<dbReference type="RefSeq" id="WP_146215146.1">
    <property type="nucleotide sequence ID" value="NZ_QJKI01000020.1"/>
</dbReference>
<sequence length="362" mass="39793">MSSTPFEQLLENARHNEQVMSKLQALEMALISAGDFPQLLGLLLDDIQSEFALDSVHLHWVDPQGEVQALLHGGGLDLDDYPRLHFIHSPFPLTHLLNPGLRTRLSPFTPGLHRDWLPDDGMGSLALLPLVRQGHLLGCLVLGSRDPQRFDPDLSTDFLDRLAAIAGVCLENVYHHEQIKRLGLTDALTGVHNRRYFDQRLDEEVLRAQRQGSCLGGLFLDIDFFKRINDTWGHPAGDAVLQEVARRVKNMLRITDSLARYGGEEFAVLLAQTDLEQAARVAERIRAAVAAGPVCLGGGLDIPVTLSIGASCLHGLLPQETPGEAARRLLHEADSALYRAKENGRNQVMCHTAEPAGAPDHG</sequence>
<dbReference type="FunFam" id="3.30.70.270:FF:000001">
    <property type="entry name" value="Diguanylate cyclase domain protein"/>
    <property type="match status" value="1"/>
</dbReference>
<evidence type="ECO:0000256" key="1">
    <source>
        <dbReference type="ARBA" id="ARBA00012528"/>
    </source>
</evidence>
<comment type="catalytic activity">
    <reaction evidence="2">
        <text>2 GTP = 3',3'-c-di-GMP + 2 diphosphate</text>
        <dbReference type="Rhea" id="RHEA:24898"/>
        <dbReference type="ChEBI" id="CHEBI:33019"/>
        <dbReference type="ChEBI" id="CHEBI:37565"/>
        <dbReference type="ChEBI" id="CHEBI:58805"/>
        <dbReference type="EC" id="2.7.7.65"/>
    </reaction>
</comment>
<dbReference type="Pfam" id="PF04340">
    <property type="entry name" value="DUF484"/>
    <property type="match status" value="1"/>
</dbReference>
<dbReference type="PANTHER" id="PTHR45138:SF9">
    <property type="entry name" value="DIGUANYLATE CYCLASE DGCM-RELATED"/>
    <property type="match status" value="1"/>
</dbReference>
<dbReference type="InterPro" id="IPR043128">
    <property type="entry name" value="Rev_trsase/Diguanyl_cyclase"/>
</dbReference>
<dbReference type="OrthoDB" id="8522032at2"/>
<evidence type="ECO:0000313" key="4">
    <source>
        <dbReference type="EMBL" id="PXX76986.1"/>
    </source>
</evidence>
<dbReference type="InterPro" id="IPR000160">
    <property type="entry name" value="GGDEF_dom"/>
</dbReference>
<organism evidence="4 5">
    <name type="scientific">Rivihabitans pingtungensis</name>
    <dbReference type="NCBI Taxonomy" id="1054498"/>
    <lineage>
        <taxon>Bacteria</taxon>
        <taxon>Pseudomonadati</taxon>
        <taxon>Pseudomonadota</taxon>
        <taxon>Betaproteobacteria</taxon>
        <taxon>Neisseriales</taxon>
        <taxon>Aquaspirillaceae</taxon>
        <taxon>Rivihabitans</taxon>
    </lineage>
</organism>
<dbReference type="Pfam" id="PF00990">
    <property type="entry name" value="GGDEF"/>
    <property type="match status" value="1"/>
</dbReference>
<reference evidence="4 5" key="1">
    <citation type="submission" date="2018-05" db="EMBL/GenBank/DDBJ databases">
        <title>Genomic Encyclopedia of Type Strains, Phase IV (KMG-IV): sequencing the most valuable type-strain genomes for metagenomic binning, comparative biology and taxonomic classification.</title>
        <authorList>
            <person name="Goeker M."/>
        </authorList>
    </citation>
    <scope>NUCLEOTIDE SEQUENCE [LARGE SCALE GENOMIC DNA]</scope>
    <source>
        <strain evidence="4 5">DSM 29661</strain>
    </source>
</reference>
<dbReference type="SMART" id="SM00267">
    <property type="entry name" value="GGDEF"/>
    <property type="match status" value="1"/>
</dbReference>
<evidence type="ECO:0000259" key="3">
    <source>
        <dbReference type="PROSITE" id="PS50887"/>
    </source>
</evidence>